<dbReference type="SUPFAM" id="SSF56672">
    <property type="entry name" value="DNA/RNA polymerases"/>
    <property type="match status" value="1"/>
</dbReference>
<reference evidence="3" key="2">
    <citation type="submission" date="2021-08" db="EMBL/GenBank/DDBJ databases">
        <authorList>
            <person name="Eriksson T."/>
        </authorList>
    </citation>
    <scope>NUCLEOTIDE SEQUENCE</scope>
    <source>
        <strain evidence="3">Stoneville</strain>
        <tissue evidence="3">Whole head</tissue>
    </source>
</reference>
<sequence>MQRKLVEMPGCNNFPRRTVPECEGGYKGEWLSGEKRVCKRRGSEEGEAGRKVQGVQTQTPRSGFADPPRKVRGELNAESGVRFHARISSSTVGPRKSTEGCVLKLLVLYGLQPFQTSLIVSRKAEELYIAGHIEWVKSVQAAWERVKEFKVGEDSDHLPLEITIEGTKQEEKEKEGTREEEKKVIVKVWDEQGVKEEDGGRAEGISDRESDEEKGGDSKGIKRQERKMDGGDRECEQSKREVVKALREWRRNKIDRIRFLEAKRRCRERCREKKKQKREREEKEIKEIRTEREVWKYINRESKKKEPVNEEITIQEWEEYFMKLLEGRKEGERKRWKDRQGTRKKDKDKEKEKGTGRMVELMNGVWRGEGFPVDWTEGVICPIFKKGEKNRAENYRGITLLNTGYKLYASVLSERMKREIEEKGVLPDSQAGFRKGRGTVDNMYILDHLTRNELRKEKVWSLTFADDMVIVAKSEREMKEMMRNLEKYVRKKNLEVNVEKTKMMVFNKRTRKSEESEWKWEESKIERVSEFKYLGYTFNERVTDKTQVREVVTVDVFLIL</sequence>
<dbReference type="PANTHER" id="PTHR47027">
    <property type="entry name" value="REVERSE TRANSCRIPTASE DOMAIN-CONTAINING PROTEIN"/>
    <property type="match status" value="1"/>
</dbReference>
<feature type="region of interest" description="Disordered" evidence="1">
    <location>
        <begin position="335"/>
        <end position="354"/>
    </location>
</feature>
<dbReference type="CDD" id="cd01650">
    <property type="entry name" value="RT_nLTR_like"/>
    <property type="match status" value="1"/>
</dbReference>
<evidence type="ECO:0000256" key="1">
    <source>
        <dbReference type="SAM" id="MobiDB-lite"/>
    </source>
</evidence>
<gene>
    <name evidence="3" type="ORF">GEV33_004350</name>
</gene>
<feature type="compositionally biased region" description="Basic and acidic residues" evidence="1">
    <location>
        <begin position="40"/>
        <end position="50"/>
    </location>
</feature>
<dbReference type="Pfam" id="PF00078">
    <property type="entry name" value="RVT_1"/>
    <property type="match status" value="1"/>
</dbReference>
<dbReference type="Proteomes" id="UP000719412">
    <property type="component" value="Unassembled WGS sequence"/>
</dbReference>
<dbReference type="EMBL" id="JABDTM020017672">
    <property type="protein sequence ID" value="KAH0818441.1"/>
    <property type="molecule type" value="Genomic_DNA"/>
</dbReference>
<dbReference type="InterPro" id="IPR043502">
    <property type="entry name" value="DNA/RNA_pol_sf"/>
</dbReference>
<organism evidence="3 4">
    <name type="scientific">Tenebrio molitor</name>
    <name type="common">Yellow mealworm beetle</name>
    <dbReference type="NCBI Taxonomy" id="7067"/>
    <lineage>
        <taxon>Eukaryota</taxon>
        <taxon>Metazoa</taxon>
        <taxon>Ecdysozoa</taxon>
        <taxon>Arthropoda</taxon>
        <taxon>Hexapoda</taxon>
        <taxon>Insecta</taxon>
        <taxon>Pterygota</taxon>
        <taxon>Neoptera</taxon>
        <taxon>Endopterygota</taxon>
        <taxon>Coleoptera</taxon>
        <taxon>Polyphaga</taxon>
        <taxon>Cucujiformia</taxon>
        <taxon>Tenebrionidae</taxon>
        <taxon>Tenebrio</taxon>
    </lineage>
</organism>
<dbReference type="GO" id="GO:0071897">
    <property type="term" value="P:DNA biosynthetic process"/>
    <property type="evidence" value="ECO:0007669"/>
    <property type="project" value="UniProtKB-ARBA"/>
</dbReference>
<protein>
    <recommendedName>
        <fullName evidence="2">Reverse transcriptase domain-containing protein</fullName>
    </recommendedName>
</protein>
<dbReference type="PANTHER" id="PTHR47027:SF20">
    <property type="entry name" value="REVERSE TRANSCRIPTASE-LIKE PROTEIN WITH RNA-DIRECTED DNA POLYMERASE DOMAIN"/>
    <property type="match status" value="1"/>
</dbReference>
<accession>A0A8J6HR04</accession>
<feature type="domain" description="Reverse transcriptase" evidence="2">
    <location>
        <begin position="453"/>
        <end position="538"/>
    </location>
</feature>
<evidence type="ECO:0000259" key="2">
    <source>
        <dbReference type="Pfam" id="PF00078"/>
    </source>
</evidence>
<dbReference type="AlphaFoldDB" id="A0A8J6HR04"/>
<evidence type="ECO:0000313" key="4">
    <source>
        <dbReference type="Proteomes" id="UP000719412"/>
    </source>
</evidence>
<feature type="region of interest" description="Disordered" evidence="1">
    <location>
        <begin position="195"/>
        <end position="237"/>
    </location>
</feature>
<name>A0A8J6HR04_TENMO</name>
<feature type="region of interest" description="Disordered" evidence="1">
    <location>
        <begin position="40"/>
        <end position="71"/>
    </location>
</feature>
<proteinExistence type="predicted"/>
<keyword evidence="4" id="KW-1185">Reference proteome</keyword>
<evidence type="ECO:0000313" key="3">
    <source>
        <dbReference type="EMBL" id="KAH0818441.1"/>
    </source>
</evidence>
<reference evidence="3" key="1">
    <citation type="journal article" date="2020" name="J Insects Food Feed">
        <title>The yellow mealworm (Tenebrio molitor) genome: a resource for the emerging insects as food and feed industry.</title>
        <authorList>
            <person name="Eriksson T."/>
            <person name="Andere A."/>
            <person name="Kelstrup H."/>
            <person name="Emery V."/>
            <person name="Picard C."/>
        </authorList>
    </citation>
    <scope>NUCLEOTIDE SEQUENCE</scope>
    <source>
        <strain evidence="3">Stoneville</strain>
        <tissue evidence="3">Whole head</tissue>
    </source>
</reference>
<comment type="caution">
    <text evidence="3">The sequence shown here is derived from an EMBL/GenBank/DDBJ whole genome shotgun (WGS) entry which is preliminary data.</text>
</comment>
<dbReference type="InterPro" id="IPR000477">
    <property type="entry name" value="RT_dom"/>
</dbReference>